<accession>A0AAD5R5Y4</accession>
<evidence type="ECO:0000313" key="3">
    <source>
        <dbReference type="Proteomes" id="UP001196413"/>
    </source>
</evidence>
<evidence type="ECO:0000313" key="2">
    <source>
        <dbReference type="EMBL" id="KAJ1370031.1"/>
    </source>
</evidence>
<dbReference type="AlphaFoldDB" id="A0AAD5R5Y4"/>
<dbReference type="EMBL" id="JAHQIW010006717">
    <property type="protein sequence ID" value="KAJ1370031.1"/>
    <property type="molecule type" value="Genomic_DNA"/>
</dbReference>
<dbReference type="Proteomes" id="UP001196413">
    <property type="component" value="Unassembled WGS sequence"/>
</dbReference>
<feature type="signal peptide" evidence="1">
    <location>
        <begin position="1"/>
        <end position="23"/>
    </location>
</feature>
<evidence type="ECO:0000256" key="1">
    <source>
        <dbReference type="SAM" id="SignalP"/>
    </source>
</evidence>
<comment type="caution">
    <text evidence="2">The sequence shown here is derived from an EMBL/GenBank/DDBJ whole genome shotgun (WGS) entry which is preliminary data.</text>
</comment>
<keyword evidence="3" id="KW-1185">Reference proteome</keyword>
<gene>
    <name evidence="2" type="ORF">KIN20_031662</name>
</gene>
<proteinExistence type="predicted"/>
<feature type="chain" id="PRO_5041906426" evidence="1">
    <location>
        <begin position="24"/>
        <end position="271"/>
    </location>
</feature>
<sequence>MRITLYSLLILSILLVRTDGVLSKNEHAQQRNAPSAFQLARIQRDYDLDYDAGEFGTSRERNSWLRRDDIVNDIKCLNRCNYRLDMGMDMVNMHRSFGSIDVPSVIERNDLKRFCRLDEEHTQCVEECGYVVEFNLREYVCKKRFDEMLSHLACYARAAPVLSRRCRARCGGYSPLHHSFLGYALRCRQLFCDHTCINLMLYKVCRVDEAKSAGAFLLDFTRMQVNSWLKHYARTFNISLEEVYPSSCAQLQCDGFTRQCDRLRQVIGDDD</sequence>
<reference evidence="2" key="1">
    <citation type="submission" date="2021-06" db="EMBL/GenBank/DDBJ databases">
        <title>Parelaphostrongylus tenuis whole genome reference sequence.</title>
        <authorList>
            <person name="Garwood T.J."/>
            <person name="Larsen P.A."/>
            <person name="Fountain-Jones N.M."/>
            <person name="Garbe J.R."/>
            <person name="Macchietto M.G."/>
            <person name="Kania S.A."/>
            <person name="Gerhold R.W."/>
            <person name="Richards J.E."/>
            <person name="Wolf T.M."/>
        </authorList>
    </citation>
    <scope>NUCLEOTIDE SEQUENCE</scope>
    <source>
        <strain evidence="2">MNPRO001-30</strain>
        <tissue evidence="2">Meninges</tissue>
    </source>
</reference>
<keyword evidence="1" id="KW-0732">Signal</keyword>
<organism evidence="2 3">
    <name type="scientific">Parelaphostrongylus tenuis</name>
    <name type="common">Meningeal worm</name>
    <dbReference type="NCBI Taxonomy" id="148309"/>
    <lineage>
        <taxon>Eukaryota</taxon>
        <taxon>Metazoa</taxon>
        <taxon>Ecdysozoa</taxon>
        <taxon>Nematoda</taxon>
        <taxon>Chromadorea</taxon>
        <taxon>Rhabditida</taxon>
        <taxon>Rhabditina</taxon>
        <taxon>Rhabditomorpha</taxon>
        <taxon>Strongyloidea</taxon>
        <taxon>Metastrongylidae</taxon>
        <taxon>Parelaphostrongylus</taxon>
    </lineage>
</organism>
<protein>
    <submittedName>
        <fullName evidence="2">Uncharacterized protein</fullName>
    </submittedName>
</protein>
<name>A0AAD5R5Y4_PARTN</name>